<feature type="compositionally biased region" description="Basic and acidic residues" evidence="1">
    <location>
        <begin position="305"/>
        <end position="314"/>
    </location>
</feature>
<dbReference type="AlphaFoldDB" id="A0A3N4LXY6"/>
<protein>
    <submittedName>
        <fullName evidence="2">Uncharacterized protein</fullName>
    </submittedName>
</protein>
<proteinExistence type="predicted"/>
<feature type="region of interest" description="Disordered" evidence="1">
    <location>
        <begin position="443"/>
        <end position="466"/>
    </location>
</feature>
<feature type="compositionally biased region" description="Polar residues" evidence="1">
    <location>
        <begin position="447"/>
        <end position="466"/>
    </location>
</feature>
<evidence type="ECO:0000313" key="3">
    <source>
        <dbReference type="Proteomes" id="UP000267821"/>
    </source>
</evidence>
<organism evidence="2 3">
    <name type="scientific">Terfezia boudieri ATCC MYA-4762</name>
    <dbReference type="NCBI Taxonomy" id="1051890"/>
    <lineage>
        <taxon>Eukaryota</taxon>
        <taxon>Fungi</taxon>
        <taxon>Dikarya</taxon>
        <taxon>Ascomycota</taxon>
        <taxon>Pezizomycotina</taxon>
        <taxon>Pezizomycetes</taxon>
        <taxon>Pezizales</taxon>
        <taxon>Pezizaceae</taxon>
        <taxon>Terfezia</taxon>
    </lineage>
</organism>
<feature type="compositionally biased region" description="Pro residues" evidence="1">
    <location>
        <begin position="234"/>
        <end position="245"/>
    </location>
</feature>
<reference evidence="2 3" key="1">
    <citation type="journal article" date="2018" name="Nat. Ecol. Evol.">
        <title>Pezizomycetes genomes reveal the molecular basis of ectomycorrhizal truffle lifestyle.</title>
        <authorList>
            <person name="Murat C."/>
            <person name="Payen T."/>
            <person name="Noel B."/>
            <person name="Kuo A."/>
            <person name="Morin E."/>
            <person name="Chen J."/>
            <person name="Kohler A."/>
            <person name="Krizsan K."/>
            <person name="Balestrini R."/>
            <person name="Da Silva C."/>
            <person name="Montanini B."/>
            <person name="Hainaut M."/>
            <person name="Levati E."/>
            <person name="Barry K.W."/>
            <person name="Belfiori B."/>
            <person name="Cichocki N."/>
            <person name="Clum A."/>
            <person name="Dockter R.B."/>
            <person name="Fauchery L."/>
            <person name="Guy J."/>
            <person name="Iotti M."/>
            <person name="Le Tacon F."/>
            <person name="Lindquist E.A."/>
            <person name="Lipzen A."/>
            <person name="Malagnac F."/>
            <person name="Mello A."/>
            <person name="Molinier V."/>
            <person name="Miyauchi S."/>
            <person name="Poulain J."/>
            <person name="Riccioni C."/>
            <person name="Rubini A."/>
            <person name="Sitrit Y."/>
            <person name="Splivallo R."/>
            <person name="Traeger S."/>
            <person name="Wang M."/>
            <person name="Zifcakova L."/>
            <person name="Wipf D."/>
            <person name="Zambonelli A."/>
            <person name="Paolocci F."/>
            <person name="Nowrousian M."/>
            <person name="Ottonello S."/>
            <person name="Baldrian P."/>
            <person name="Spatafora J.W."/>
            <person name="Henrissat B."/>
            <person name="Nagy L.G."/>
            <person name="Aury J.M."/>
            <person name="Wincker P."/>
            <person name="Grigoriev I.V."/>
            <person name="Bonfante P."/>
            <person name="Martin F.M."/>
        </authorList>
    </citation>
    <scope>NUCLEOTIDE SEQUENCE [LARGE SCALE GENOMIC DNA]</scope>
    <source>
        <strain evidence="2 3">ATCC MYA-4762</strain>
    </source>
</reference>
<feature type="compositionally biased region" description="Polar residues" evidence="1">
    <location>
        <begin position="541"/>
        <end position="561"/>
    </location>
</feature>
<feature type="compositionally biased region" description="Polar residues" evidence="1">
    <location>
        <begin position="321"/>
        <end position="334"/>
    </location>
</feature>
<evidence type="ECO:0000256" key="1">
    <source>
        <dbReference type="SAM" id="MobiDB-lite"/>
    </source>
</evidence>
<dbReference type="Proteomes" id="UP000267821">
    <property type="component" value="Unassembled WGS sequence"/>
</dbReference>
<gene>
    <name evidence="2" type="ORF">L211DRAFT_847205</name>
</gene>
<feature type="region of interest" description="Disordered" evidence="1">
    <location>
        <begin position="511"/>
        <end position="581"/>
    </location>
</feature>
<sequence>MSRLGAPPSHNEGNLEALPTTLLQETHDREYHSQPEAAQGFNHVQPSATAPSILDSSDWSAKITSLPKAPLARWQQLVTRVLTLIDNDGDGILDFVTETGPLTRTEGKMGDSLNSTSSPWLILTKPTIPLPIMYRVEQRGHTPGHSKYRRPLPTSTVPPLSTDSTTSQPPTTTSHDEPSLFPTTTSVILTFIPFPPPPSGSTFSLTNELTSSASIPTTFITITITSSSTSTTPSPAPTSTPEPIPPMGNKTTMGIGIGVAVGVAILAFGAVYCCCGKEKLLAKFGKKKKKDKGKGRVVSSGQAEEGLRTPEGKPEPGISFSGVSSPLLSQQPTASGGLGYSPAMSSGQFSKPVPQGVIEKERGEWGRERFSGGDREAAGGDASQGSSKMLDPIRFYNGAPSAFTTSSQSGGDGSHHASDITEFAPIYTLAGFVPMSASPPSIVRQGFSRSNTPLGQRQSASRKQSATFRPFSYPADSSVNFHASSEPALIPGAERRPSSVTLTLVPPFTRSYSNSPATNTTTTPGTNDMGLGPGHRRISVDSGSWSSSLQPMDSRCGSTTPCIEPGPSARTLRGQGSQLATEQVATGIPSPLGGLIRSHLPSGSTYDESYDLRSLPLPQTPKRWAVQEWIQGAPSAWEDPELESVASGGTEMEFGGGEEEGEQEGEIGSFNGWRCLLSSRSPTLGTELQGAMIAENPMVFLLMTLLLIQGTESTCEKDTTYGNCS</sequence>
<feature type="region of interest" description="Disordered" evidence="1">
    <location>
        <begin position="291"/>
        <end position="391"/>
    </location>
</feature>
<keyword evidence="3" id="KW-1185">Reference proteome</keyword>
<feature type="compositionally biased region" description="Basic and acidic residues" evidence="1">
    <location>
        <begin position="358"/>
        <end position="378"/>
    </location>
</feature>
<feature type="compositionally biased region" description="Low complexity" evidence="1">
    <location>
        <begin position="518"/>
        <end position="527"/>
    </location>
</feature>
<feature type="compositionally biased region" description="Low complexity" evidence="1">
    <location>
        <begin position="151"/>
        <end position="173"/>
    </location>
</feature>
<dbReference type="OrthoDB" id="5410247at2759"/>
<dbReference type="EMBL" id="ML121534">
    <property type="protein sequence ID" value="RPB26578.1"/>
    <property type="molecule type" value="Genomic_DNA"/>
</dbReference>
<name>A0A3N4LXY6_9PEZI</name>
<feature type="region of interest" description="Disordered" evidence="1">
    <location>
        <begin position="226"/>
        <end position="245"/>
    </location>
</feature>
<dbReference type="InParanoid" id="A0A3N4LXY6"/>
<feature type="region of interest" description="Disordered" evidence="1">
    <location>
        <begin position="140"/>
        <end position="180"/>
    </location>
</feature>
<evidence type="ECO:0000313" key="2">
    <source>
        <dbReference type="EMBL" id="RPB26578.1"/>
    </source>
</evidence>
<accession>A0A3N4LXY6</accession>